<keyword evidence="3" id="KW-1185">Reference proteome</keyword>
<evidence type="ECO:0000313" key="3">
    <source>
        <dbReference type="Proteomes" id="UP001321760"/>
    </source>
</evidence>
<protein>
    <submittedName>
        <fullName evidence="2">Uncharacterized protein</fullName>
    </submittedName>
</protein>
<comment type="caution">
    <text evidence="2">The sequence shown here is derived from an EMBL/GenBank/DDBJ whole genome shotgun (WGS) entry which is preliminary data.</text>
</comment>
<organism evidence="2 3">
    <name type="scientific">Podospora aff. communis PSN243</name>
    <dbReference type="NCBI Taxonomy" id="3040156"/>
    <lineage>
        <taxon>Eukaryota</taxon>
        <taxon>Fungi</taxon>
        <taxon>Dikarya</taxon>
        <taxon>Ascomycota</taxon>
        <taxon>Pezizomycotina</taxon>
        <taxon>Sordariomycetes</taxon>
        <taxon>Sordariomycetidae</taxon>
        <taxon>Sordariales</taxon>
        <taxon>Podosporaceae</taxon>
        <taxon>Podospora</taxon>
    </lineage>
</organism>
<feature type="region of interest" description="Disordered" evidence="1">
    <location>
        <begin position="186"/>
        <end position="207"/>
    </location>
</feature>
<gene>
    <name evidence="2" type="ORF">QBC34DRAFT_479169</name>
</gene>
<reference evidence="2" key="2">
    <citation type="submission" date="2023-05" db="EMBL/GenBank/DDBJ databases">
        <authorList>
            <consortium name="Lawrence Berkeley National Laboratory"/>
            <person name="Steindorff A."/>
            <person name="Hensen N."/>
            <person name="Bonometti L."/>
            <person name="Westerberg I."/>
            <person name="Brannstrom I.O."/>
            <person name="Guillou S."/>
            <person name="Cros-Aarteil S."/>
            <person name="Calhoun S."/>
            <person name="Haridas S."/>
            <person name="Kuo A."/>
            <person name="Mondo S."/>
            <person name="Pangilinan J."/>
            <person name="Riley R."/>
            <person name="Labutti K."/>
            <person name="Andreopoulos B."/>
            <person name="Lipzen A."/>
            <person name="Chen C."/>
            <person name="Yanf M."/>
            <person name="Daum C."/>
            <person name="Ng V."/>
            <person name="Clum A."/>
            <person name="Ohm R."/>
            <person name="Martin F."/>
            <person name="Silar P."/>
            <person name="Natvig D."/>
            <person name="Lalanne C."/>
            <person name="Gautier V."/>
            <person name="Ament-Velasquez S.L."/>
            <person name="Kruys A."/>
            <person name="Hutchinson M.I."/>
            <person name="Powell A.J."/>
            <person name="Barry K."/>
            <person name="Miller A.N."/>
            <person name="Grigoriev I.V."/>
            <person name="Debuchy R."/>
            <person name="Gladieux P."/>
            <person name="Thoren M.H."/>
            <person name="Johannesson H."/>
        </authorList>
    </citation>
    <scope>NUCLEOTIDE SEQUENCE</scope>
    <source>
        <strain evidence="2">PSN243</strain>
    </source>
</reference>
<proteinExistence type="predicted"/>
<evidence type="ECO:0000313" key="2">
    <source>
        <dbReference type="EMBL" id="KAK4442963.1"/>
    </source>
</evidence>
<name>A0AAV9G695_9PEZI</name>
<sequence length="207" mass="23003">MHVRSVQHSTAEMQKNFLDPEEAMRFLKTLMLSRNSAPPIKSCFFILMDRNKHNLELLAYDVGANVKREKGVIIRIVDKSKPGVKRRGVEEPEAEEKEVNAESRRICGTKLIEVVAQAAVRKLISGQLTRDKYDKGSMAEATVVSLLIRSSKDKDDDEFGAFAADQLGVYAGDQLDMKVASHQDTTVNVSDKTAENMPLPEPDGEGL</sequence>
<accession>A0AAV9G695</accession>
<dbReference type="EMBL" id="MU866002">
    <property type="protein sequence ID" value="KAK4442963.1"/>
    <property type="molecule type" value="Genomic_DNA"/>
</dbReference>
<dbReference type="AlphaFoldDB" id="A0AAV9G695"/>
<evidence type="ECO:0000256" key="1">
    <source>
        <dbReference type="SAM" id="MobiDB-lite"/>
    </source>
</evidence>
<reference evidence="2" key="1">
    <citation type="journal article" date="2023" name="Mol. Phylogenet. Evol.">
        <title>Genome-scale phylogeny and comparative genomics of the fungal order Sordariales.</title>
        <authorList>
            <person name="Hensen N."/>
            <person name="Bonometti L."/>
            <person name="Westerberg I."/>
            <person name="Brannstrom I.O."/>
            <person name="Guillou S."/>
            <person name="Cros-Aarteil S."/>
            <person name="Calhoun S."/>
            <person name="Haridas S."/>
            <person name="Kuo A."/>
            <person name="Mondo S."/>
            <person name="Pangilinan J."/>
            <person name="Riley R."/>
            <person name="LaButti K."/>
            <person name="Andreopoulos B."/>
            <person name="Lipzen A."/>
            <person name="Chen C."/>
            <person name="Yan M."/>
            <person name="Daum C."/>
            <person name="Ng V."/>
            <person name="Clum A."/>
            <person name="Steindorff A."/>
            <person name="Ohm R.A."/>
            <person name="Martin F."/>
            <person name="Silar P."/>
            <person name="Natvig D.O."/>
            <person name="Lalanne C."/>
            <person name="Gautier V."/>
            <person name="Ament-Velasquez S.L."/>
            <person name="Kruys A."/>
            <person name="Hutchinson M.I."/>
            <person name="Powell A.J."/>
            <person name="Barry K."/>
            <person name="Miller A.N."/>
            <person name="Grigoriev I.V."/>
            <person name="Debuchy R."/>
            <person name="Gladieux P."/>
            <person name="Hiltunen Thoren M."/>
            <person name="Johannesson H."/>
        </authorList>
    </citation>
    <scope>NUCLEOTIDE SEQUENCE</scope>
    <source>
        <strain evidence="2">PSN243</strain>
    </source>
</reference>
<dbReference type="Proteomes" id="UP001321760">
    <property type="component" value="Unassembled WGS sequence"/>
</dbReference>